<gene>
    <name evidence="2" type="ORF">CHYS00102_LOCUS12751</name>
</gene>
<evidence type="ECO:0000313" key="2">
    <source>
        <dbReference type="EMBL" id="CAD8885554.1"/>
    </source>
</evidence>
<dbReference type="InterPro" id="IPR003582">
    <property type="entry name" value="ShKT_dom"/>
</dbReference>
<reference evidence="2" key="1">
    <citation type="submission" date="2021-01" db="EMBL/GenBank/DDBJ databases">
        <authorList>
            <person name="Corre E."/>
            <person name="Pelletier E."/>
            <person name="Niang G."/>
            <person name="Scheremetjew M."/>
            <person name="Finn R."/>
            <person name="Kale V."/>
            <person name="Holt S."/>
            <person name="Cochrane G."/>
            <person name="Meng A."/>
            <person name="Brown T."/>
            <person name="Cohen L."/>
        </authorList>
    </citation>
    <scope>NUCLEOTIDE SEQUENCE</scope>
    <source>
        <strain evidence="2">308</strain>
    </source>
</reference>
<proteinExistence type="predicted"/>
<dbReference type="EMBL" id="HBFR01017534">
    <property type="protein sequence ID" value="CAD8885554.1"/>
    <property type="molecule type" value="Transcribed_RNA"/>
</dbReference>
<protein>
    <recommendedName>
        <fullName evidence="1">ShKT domain-containing protein</fullName>
    </recommendedName>
</protein>
<sequence>MDCTDDINFVSTFGLRCKGYMGWNCENLIFVGFTPKEQDYLIESCPYSCGLCGKVTRKLPEPTSYPTAVPTGIPTFNCVDDISFRNRFNQGCDAYNGIVCEGLSLLGGFSKDDVRYLLKKCPKTCNICIDR</sequence>
<dbReference type="AlphaFoldDB" id="A0A7S1BGJ3"/>
<dbReference type="Pfam" id="PF01549">
    <property type="entry name" value="ShK"/>
    <property type="match status" value="2"/>
</dbReference>
<evidence type="ECO:0000259" key="1">
    <source>
        <dbReference type="Pfam" id="PF01549"/>
    </source>
</evidence>
<feature type="domain" description="ShKT" evidence="1">
    <location>
        <begin position="115"/>
        <end position="128"/>
    </location>
</feature>
<organism evidence="2">
    <name type="scientific">Corethron hystrix</name>
    <dbReference type="NCBI Taxonomy" id="216773"/>
    <lineage>
        <taxon>Eukaryota</taxon>
        <taxon>Sar</taxon>
        <taxon>Stramenopiles</taxon>
        <taxon>Ochrophyta</taxon>
        <taxon>Bacillariophyta</taxon>
        <taxon>Coscinodiscophyceae</taxon>
        <taxon>Corethrophycidae</taxon>
        <taxon>Corethrales</taxon>
        <taxon>Corethraceae</taxon>
        <taxon>Corethron</taxon>
    </lineage>
</organism>
<name>A0A7S1BGJ3_9STRA</name>
<feature type="domain" description="ShKT" evidence="1">
    <location>
        <begin position="37"/>
        <end position="52"/>
    </location>
</feature>
<accession>A0A7S1BGJ3</accession>